<accession>A0A9J5W460</accession>
<comment type="caution">
    <text evidence="1">The sequence shown here is derived from an EMBL/GenBank/DDBJ whole genome shotgun (WGS) entry which is preliminary data.</text>
</comment>
<name>A0A9J5W460_SOLCO</name>
<dbReference type="EMBL" id="JACXVP010000012">
    <property type="protein sequence ID" value="KAG5570290.1"/>
    <property type="molecule type" value="Genomic_DNA"/>
</dbReference>
<dbReference type="AlphaFoldDB" id="A0A9J5W460"/>
<sequence>AIVVFLSFDIVPFVINDKPSCALWQNLAASFVKPSRACIMSLREFLSNMKKEDQTYQQHFSLLGFKFQWMSSSFMHSP</sequence>
<gene>
    <name evidence="1" type="ORF">H5410_060056</name>
</gene>
<evidence type="ECO:0000313" key="2">
    <source>
        <dbReference type="Proteomes" id="UP000824120"/>
    </source>
</evidence>
<proteinExistence type="predicted"/>
<dbReference type="Proteomes" id="UP000824120">
    <property type="component" value="Chromosome 12"/>
</dbReference>
<evidence type="ECO:0000313" key="1">
    <source>
        <dbReference type="EMBL" id="KAG5570290.1"/>
    </source>
</evidence>
<reference evidence="1 2" key="1">
    <citation type="submission" date="2020-09" db="EMBL/GenBank/DDBJ databases">
        <title>De no assembly of potato wild relative species, Solanum commersonii.</title>
        <authorList>
            <person name="Cho K."/>
        </authorList>
    </citation>
    <scope>NUCLEOTIDE SEQUENCE [LARGE SCALE GENOMIC DNA]</scope>
    <source>
        <strain evidence="1">LZ3.2</strain>
        <tissue evidence="1">Leaf</tissue>
    </source>
</reference>
<organism evidence="1 2">
    <name type="scientific">Solanum commersonii</name>
    <name type="common">Commerson's wild potato</name>
    <name type="synonym">Commerson's nightshade</name>
    <dbReference type="NCBI Taxonomy" id="4109"/>
    <lineage>
        <taxon>Eukaryota</taxon>
        <taxon>Viridiplantae</taxon>
        <taxon>Streptophyta</taxon>
        <taxon>Embryophyta</taxon>
        <taxon>Tracheophyta</taxon>
        <taxon>Spermatophyta</taxon>
        <taxon>Magnoliopsida</taxon>
        <taxon>eudicotyledons</taxon>
        <taxon>Gunneridae</taxon>
        <taxon>Pentapetalae</taxon>
        <taxon>asterids</taxon>
        <taxon>lamiids</taxon>
        <taxon>Solanales</taxon>
        <taxon>Solanaceae</taxon>
        <taxon>Solanoideae</taxon>
        <taxon>Solaneae</taxon>
        <taxon>Solanum</taxon>
    </lineage>
</organism>
<keyword evidence="2" id="KW-1185">Reference proteome</keyword>
<feature type="non-terminal residue" evidence="1">
    <location>
        <position position="1"/>
    </location>
</feature>
<protein>
    <submittedName>
        <fullName evidence="1">Uncharacterized protein</fullName>
    </submittedName>
</protein>